<evidence type="ECO:0000313" key="3">
    <source>
        <dbReference type="Proteomes" id="UP000465785"/>
    </source>
</evidence>
<dbReference type="Proteomes" id="UP000465785">
    <property type="component" value="Chromosome"/>
</dbReference>
<dbReference type="KEGG" id="mgau:MGALJ_32430"/>
<dbReference type="Gene3D" id="3.90.1200.10">
    <property type="match status" value="1"/>
</dbReference>
<dbReference type="InterPro" id="IPR002575">
    <property type="entry name" value="Aminoglycoside_PTrfase"/>
</dbReference>
<keyword evidence="3" id="KW-1185">Reference proteome</keyword>
<dbReference type="AlphaFoldDB" id="A0A9W4B424"/>
<sequence>MARLVADDIGDAVVEWISTTVGPIRSIDRQQRWRPAWFVTAESKGRPVRLYVRGNREGFGFAGVEAEAAILREMENHGIPVPHVHGVIADGAAVVMDWLSGEADLSSAADAVEIDAVMDDYVDALVRAHRIDPAAFADIGLRVPTGAHGVALDYFETFVERYRSFKQRPEPLLEFAIGWLRRNPPTHRSTPRFVLGDTGQFMFAEGRITGLLDVELAHIGDISHDLAGLRLRNVTEPMGDLGRVLRRYAEVSGEPLDVASIEFHTAKFALCTPLGVALVLHLDLPLLDIVQYIEWFHQLSLHAIESIARLSDVELAPVSLPDPVRSRYDGVIGGLSTMVESLDVSAGITEYQRGSVASVARFCHRVSEFGDAIDRADLADIEATTRLGSTDRRAADQALEAFILDAGPEHDAALVQLLHRRVMRQLLLLEPLLSGGRIGHVAPLAELLASEAPVTAQRSR</sequence>
<dbReference type="InterPro" id="IPR011009">
    <property type="entry name" value="Kinase-like_dom_sf"/>
</dbReference>
<protein>
    <recommendedName>
        <fullName evidence="1">Aminoglycoside phosphotransferase domain-containing protein</fullName>
    </recommendedName>
</protein>
<dbReference type="InterPro" id="IPR051678">
    <property type="entry name" value="AGP_Transferase"/>
</dbReference>
<dbReference type="Pfam" id="PF01636">
    <property type="entry name" value="APH"/>
    <property type="match status" value="1"/>
</dbReference>
<feature type="domain" description="Aminoglycoside phosphotransferase" evidence="1">
    <location>
        <begin position="36"/>
        <end position="248"/>
    </location>
</feature>
<evidence type="ECO:0000259" key="1">
    <source>
        <dbReference type="Pfam" id="PF01636"/>
    </source>
</evidence>
<name>A0A9W4B424_9MYCO</name>
<evidence type="ECO:0000313" key="2">
    <source>
        <dbReference type="EMBL" id="BBY93574.1"/>
    </source>
</evidence>
<accession>A0A9W4B424</accession>
<proteinExistence type="predicted"/>
<dbReference type="PANTHER" id="PTHR21310">
    <property type="entry name" value="AMINOGLYCOSIDE PHOSPHOTRANSFERASE-RELATED-RELATED"/>
    <property type="match status" value="1"/>
</dbReference>
<gene>
    <name evidence="2" type="ORF">MGALJ_32430</name>
</gene>
<reference evidence="2 3" key="1">
    <citation type="journal article" date="2019" name="Emerg. Microbes Infect.">
        <title>Comprehensive subspecies identification of 175 nontuberculous mycobacteria species based on 7547 genomic profiles.</title>
        <authorList>
            <person name="Matsumoto Y."/>
            <person name="Kinjo T."/>
            <person name="Motooka D."/>
            <person name="Nabeya D."/>
            <person name="Jung N."/>
            <person name="Uechi K."/>
            <person name="Horii T."/>
            <person name="Iida T."/>
            <person name="Fujita J."/>
            <person name="Nakamura S."/>
        </authorList>
    </citation>
    <scope>NUCLEOTIDE SEQUENCE [LARGE SCALE GENOMIC DNA]</scope>
    <source>
        <strain evidence="2 3">JCM 6399</strain>
    </source>
</reference>
<dbReference type="EMBL" id="AP022601">
    <property type="protein sequence ID" value="BBY93574.1"/>
    <property type="molecule type" value="Genomic_DNA"/>
</dbReference>
<dbReference type="SUPFAM" id="SSF56112">
    <property type="entry name" value="Protein kinase-like (PK-like)"/>
    <property type="match status" value="1"/>
</dbReference>
<organism evidence="2 3">
    <name type="scientific">Mycobacterium gallinarum</name>
    <dbReference type="NCBI Taxonomy" id="39689"/>
    <lineage>
        <taxon>Bacteria</taxon>
        <taxon>Bacillati</taxon>
        <taxon>Actinomycetota</taxon>
        <taxon>Actinomycetes</taxon>
        <taxon>Mycobacteriales</taxon>
        <taxon>Mycobacteriaceae</taxon>
        <taxon>Mycobacterium</taxon>
    </lineage>
</organism>